<dbReference type="Proteomes" id="UP001614394">
    <property type="component" value="Unassembled WGS sequence"/>
</dbReference>
<keyword evidence="2" id="KW-1185">Reference proteome</keyword>
<evidence type="ECO:0000313" key="1">
    <source>
        <dbReference type="EMBL" id="MFI9101793.1"/>
    </source>
</evidence>
<organism evidence="1 2">
    <name type="scientific">Streptomyces fildesensis</name>
    <dbReference type="NCBI Taxonomy" id="375757"/>
    <lineage>
        <taxon>Bacteria</taxon>
        <taxon>Bacillati</taxon>
        <taxon>Actinomycetota</taxon>
        <taxon>Actinomycetes</taxon>
        <taxon>Kitasatosporales</taxon>
        <taxon>Streptomycetaceae</taxon>
        <taxon>Streptomyces</taxon>
    </lineage>
</organism>
<proteinExistence type="predicted"/>
<accession>A0ABW8C6Q1</accession>
<comment type="caution">
    <text evidence="1">The sequence shown here is derived from an EMBL/GenBank/DDBJ whole genome shotgun (WGS) entry which is preliminary data.</text>
</comment>
<dbReference type="EMBL" id="JBITYG010000004">
    <property type="protein sequence ID" value="MFI9101793.1"/>
    <property type="molecule type" value="Genomic_DNA"/>
</dbReference>
<dbReference type="RefSeq" id="WP_399648647.1">
    <property type="nucleotide sequence ID" value="NZ_JBITYG010000004.1"/>
</dbReference>
<gene>
    <name evidence="1" type="ORF">ACIGXA_14840</name>
</gene>
<evidence type="ECO:0000313" key="2">
    <source>
        <dbReference type="Proteomes" id="UP001614394"/>
    </source>
</evidence>
<reference evidence="1 2" key="1">
    <citation type="submission" date="2024-10" db="EMBL/GenBank/DDBJ databases">
        <title>The Natural Products Discovery Center: Release of the First 8490 Sequenced Strains for Exploring Actinobacteria Biosynthetic Diversity.</title>
        <authorList>
            <person name="Kalkreuter E."/>
            <person name="Kautsar S.A."/>
            <person name="Yang D."/>
            <person name="Bader C.D."/>
            <person name="Teijaro C.N."/>
            <person name="Fluegel L."/>
            <person name="Davis C.M."/>
            <person name="Simpson J.R."/>
            <person name="Lauterbach L."/>
            <person name="Steele A.D."/>
            <person name="Gui C."/>
            <person name="Meng S."/>
            <person name="Li G."/>
            <person name="Viehrig K."/>
            <person name="Ye F."/>
            <person name="Su P."/>
            <person name="Kiefer A.F."/>
            <person name="Nichols A."/>
            <person name="Cepeda A.J."/>
            <person name="Yan W."/>
            <person name="Fan B."/>
            <person name="Jiang Y."/>
            <person name="Adhikari A."/>
            <person name="Zheng C.-J."/>
            <person name="Schuster L."/>
            <person name="Cowan T.M."/>
            <person name="Smanski M.J."/>
            <person name="Chevrette M.G."/>
            <person name="De Carvalho L.P.S."/>
            <person name="Shen B."/>
        </authorList>
    </citation>
    <scope>NUCLEOTIDE SEQUENCE [LARGE SCALE GENOMIC DNA]</scope>
    <source>
        <strain evidence="1 2">NPDC053399</strain>
    </source>
</reference>
<sequence length="114" mass="12102">MLGLFPGAKTESGARSLGLDEITSRPTVLKCMGRSYSAARSGGAVVIQDVTDITHPLPLGRAEPRSGSLWSVHTPRGRLAARTDETLQAIAALREANWPPRDPCPQGEWGPGTV</sequence>
<name>A0ABW8C6Q1_9ACTN</name>
<protein>
    <submittedName>
        <fullName evidence="1">Uncharacterized protein</fullName>
    </submittedName>
</protein>